<evidence type="ECO:0000259" key="6">
    <source>
        <dbReference type="PROSITE" id="PS50893"/>
    </source>
</evidence>
<sequence length="537" mass="58775">MSEPLLTVKNLSVDFHTARGTVHAVRNVSWSVSRGETLAILGESGSGKSVSANAVMNLLDTPPAEIVSGEILYEGEDLLRVSYEKHRALNGKKIAMIFQDPLGHLNPVYTVGWQIMEMMTAHGRPSDLARTRALELIARVGLPDPEAAMRKYPHQFSGGQRQRLMIAMALMLKPDILIADEPTTALDVTIQAEVLALLKELQAETGMALVLITHDLGVVAEIADRVVVMNKGEIVETGTARDVYHAPQHAYTQKLIAAAPGKGEIRQLDGAAPLLLEAKNLCKSYGKFTALRDVSLTLARGQSLAVVGESGSGKSTLARTILRLEQADSGQALWKGRDLIAMNARDLLECRREIQMVFQDPTQSLNPRMSVYQLIAEGWDIHKLMPDKSKRRARVLELLEQVGLSPEHADRYPHQFSGGQRQRIAIARALALEPELIICDEAVSALDVSIQAQVIALLDGLRQRLGISFLFIAHDLGVVRDFADTVIVMKAGEIVERGPTAEIFEAPQHDYTQRLLAANLDPDPDVQAARRAALTHG</sequence>
<evidence type="ECO:0000256" key="1">
    <source>
        <dbReference type="ARBA" id="ARBA00004417"/>
    </source>
</evidence>
<dbReference type="GO" id="GO:0005886">
    <property type="term" value="C:plasma membrane"/>
    <property type="evidence" value="ECO:0007669"/>
    <property type="project" value="UniProtKB-SubCell"/>
</dbReference>
<name>A0A934IPR0_9HYPH</name>
<dbReference type="SUPFAM" id="SSF52540">
    <property type="entry name" value="P-loop containing nucleoside triphosphate hydrolases"/>
    <property type="match status" value="2"/>
</dbReference>
<dbReference type="InterPro" id="IPR027417">
    <property type="entry name" value="P-loop_NTPase"/>
</dbReference>
<keyword evidence="5 7" id="KW-0067">ATP-binding</keyword>
<comment type="similarity">
    <text evidence="2">Belongs to the ABC transporter superfamily.</text>
</comment>
<organism evidence="7 8">
    <name type="scientific">Devosia sediminis</name>
    <dbReference type="NCBI Taxonomy" id="2798801"/>
    <lineage>
        <taxon>Bacteria</taxon>
        <taxon>Pseudomonadati</taxon>
        <taxon>Pseudomonadota</taxon>
        <taxon>Alphaproteobacteria</taxon>
        <taxon>Hyphomicrobiales</taxon>
        <taxon>Devosiaceae</taxon>
        <taxon>Devosia</taxon>
    </lineage>
</organism>
<dbReference type="InterPro" id="IPR013563">
    <property type="entry name" value="Oligopep_ABC_C"/>
</dbReference>
<dbReference type="SMART" id="SM00382">
    <property type="entry name" value="AAA"/>
    <property type="match status" value="2"/>
</dbReference>
<evidence type="ECO:0000313" key="7">
    <source>
        <dbReference type="EMBL" id="MBJ3784569.1"/>
    </source>
</evidence>
<dbReference type="PANTHER" id="PTHR43776">
    <property type="entry name" value="TRANSPORT ATP-BINDING PROTEIN"/>
    <property type="match status" value="1"/>
</dbReference>
<dbReference type="FunFam" id="3.40.50.300:FF:000016">
    <property type="entry name" value="Oligopeptide ABC transporter ATP-binding component"/>
    <property type="match status" value="1"/>
</dbReference>
<dbReference type="NCBIfam" id="NF008453">
    <property type="entry name" value="PRK11308.1"/>
    <property type="match status" value="2"/>
</dbReference>
<dbReference type="GO" id="GO:0015833">
    <property type="term" value="P:peptide transport"/>
    <property type="evidence" value="ECO:0007669"/>
    <property type="project" value="InterPro"/>
</dbReference>
<dbReference type="NCBIfam" id="NF010167">
    <property type="entry name" value="PRK13648.1"/>
    <property type="match status" value="2"/>
</dbReference>
<evidence type="ECO:0000256" key="5">
    <source>
        <dbReference type="ARBA" id="ARBA00022840"/>
    </source>
</evidence>
<dbReference type="GO" id="GO:0005524">
    <property type="term" value="F:ATP binding"/>
    <property type="evidence" value="ECO:0007669"/>
    <property type="project" value="UniProtKB-KW"/>
</dbReference>
<keyword evidence="8" id="KW-1185">Reference proteome</keyword>
<reference evidence="7" key="1">
    <citation type="submission" date="2020-12" db="EMBL/GenBank/DDBJ databases">
        <title>Devosia sp. MSA67 isolated from Mo River.</title>
        <authorList>
            <person name="Ma F."/>
            <person name="Zi Z."/>
        </authorList>
    </citation>
    <scope>NUCLEOTIDE SEQUENCE</scope>
    <source>
        <strain evidence="7">MSA67</strain>
    </source>
</reference>
<gene>
    <name evidence="7" type="ORF">JEQ47_07550</name>
</gene>
<evidence type="ECO:0000256" key="4">
    <source>
        <dbReference type="ARBA" id="ARBA00022741"/>
    </source>
</evidence>
<dbReference type="EMBL" id="JAEKMH010000002">
    <property type="protein sequence ID" value="MBJ3784569.1"/>
    <property type="molecule type" value="Genomic_DNA"/>
</dbReference>
<comment type="subcellular location">
    <subcellularLocation>
        <location evidence="1">Cell inner membrane</location>
        <topology evidence="1">Peripheral membrane protein</topology>
    </subcellularLocation>
</comment>
<dbReference type="InterPro" id="IPR017871">
    <property type="entry name" value="ABC_transporter-like_CS"/>
</dbReference>
<feature type="domain" description="ABC transporter" evidence="6">
    <location>
        <begin position="8"/>
        <end position="256"/>
    </location>
</feature>
<feature type="domain" description="ABC transporter" evidence="6">
    <location>
        <begin position="276"/>
        <end position="516"/>
    </location>
</feature>
<dbReference type="NCBIfam" id="NF007739">
    <property type="entry name" value="PRK10419.1"/>
    <property type="match status" value="2"/>
</dbReference>
<dbReference type="PROSITE" id="PS50893">
    <property type="entry name" value="ABC_TRANSPORTER_2"/>
    <property type="match status" value="2"/>
</dbReference>
<dbReference type="Pfam" id="PF00005">
    <property type="entry name" value="ABC_tran"/>
    <property type="match status" value="2"/>
</dbReference>
<keyword evidence="3" id="KW-0813">Transport</keyword>
<dbReference type="PANTHER" id="PTHR43776:SF7">
    <property type="entry name" value="D,D-DIPEPTIDE TRANSPORT ATP-BINDING PROTEIN DDPF-RELATED"/>
    <property type="match status" value="1"/>
</dbReference>
<dbReference type="InterPro" id="IPR003593">
    <property type="entry name" value="AAA+_ATPase"/>
</dbReference>
<dbReference type="Gene3D" id="3.40.50.300">
    <property type="entry name" value="P-loop containing nucleotide triphosphate hydrolases"/>
    <property type="match status" value="2"/>
</dbReference>
<dbReference type="InterPro" id="IPR050319">
    <property type="entry name" value="ABC_transp_ATP-bind"/>
</dbReference>
<accession>A0A934IPR0</accession>
<dbReference type="RefSeq" id="WP_198875812.1">
    <property type="nucleotide sequence ID" value="NZ_JAEKMH010000002.1"/>
</dbReference>
<evidence type="ECO:0000256" key="2">
    <source>
        <dbReference type="ARBA" id="ARBA00005417"/>
    </source>
</evidence>
<keyword evidence="4" id="KW-0547">Nucleotide-binding</keyword>
<dbReference type="InterPro" id="IPR003439">
    <property type="entry name" value="ABC_transporter-like_ATP-bd"/>
</dbReference>
<dbReference type="Proteomes" id="UP000602124">
    <property type="component" value="Unassembled WGS sequence"/>
</dbReference>
<dbReference type="PROSITE" id="PS00211">
    <property type="entry name" value="ABC_TRANSPORTER_1"/>
    <property type="match status" value="2"/>
</dbReference>
<comment type="caution">
    <text evidence="7">The sequence shown here is derived from an EMBL/GenBank/DDBJ whole genome shotgun (WGS) entry which is preliminary data.</text>
</comment>
<dbReference type="GO" id="GO:0055085">
    <property type="term" value="P:transmembrane transport"/>
    <property type="evidence" value="ECO:0007669"/>
    <property type="project" value="UniProtKB-ARBA"/>
</dbReference>
<dbReference type="AlphaFoldDB" id="A0A934IPR0"/>
<evidence type="ECO:0000313" key="8">
    <source>
        <dbReference type="Proteomes" id="UP000602124"/>
    </source>
</evidence>
<dbReference type="GO" id="GO:0016887">
    <property type="term" value="F:ATP hydrolysis activity"/>
    <property type="evidence" value="ECO:0007669"/>
    <property type="project" value="InterPro"/>
</dbReference>
<proteinExistence type="inferred from homology"/>
<protein>
    <submittedName>
        <fullName evidence="7">ABC transporter ATP-binding protein</fullName>
    </submittedName>
</protein>
<evidence type="ECO:0000256" key="3">
    <source>
        <dbReference type="ARBA" id="ARBA00022448"/>
    </source>
</evidence>
<dbReference type="Pfam" id="PF08352">
    <property type="entry name" value="oligo_HPY"/>
    <property type="match status" value="2"/>
</dbReference>
<dbReference type="CDD" id="cd03257">
    <property type="entry name" value="ABC_NikE_OppD_transporters"/>
    <property type="match status" value="2"/>
</dbReference>